<dbReference type="EMBL" id="KU179794">
    <property type="protein sequence ID" value="AML79970.1"/>
    <property type="molecule type" value="Genomic_DNA"/>
</dbReference>
<geneLocation type="chloroplast" evidence="1"/>
<sequence>MHYIPLYSLPVIQNIFSSYHDARTISNKTLISRRFLGKLINQYWQETIFLSISNSLSEKYTNQLKLQGVLICKNEQKKFLLDFSKALLAGRIETSLDFNKTNQNFDKSIAYIWKKGLNFSLPNKFWTLLINNKNNKLSKEQIILLNKLQNQPLPLFTITNNLDQIILAKSLEETNYNLNLIDKIYKWYYHKFIFNQQKQAMYHGLFFVHPIDAVEYLNYIKDNYSISNPNKDKELNLFSSQLGTYYKLTKMNMQSLEFRLIPDLNEISKLLYQYKKHKNLKFDKNQKYGKNFFQGQPIYIIEPFWAFNKKTHKMELLEYNYTSNINSKVVQYKAIFTNYEIALKAWQKFSQESINYKIPRKPQMLVFNLEDFIKKYEYIKEINKDNILFIPNTQSYKFIKKDINIKPQSKINQIFINKFFYFKILTQKIIWSLTSRQPINW</sequence>
<proteinExistence type="predicted"/>
<keyword evidence="1" id="KW-0150">Chloroplast</keyword>
<dbReference type="GeneID" id="26995374"/>
<name>A0A0C5DGG0_GRALE</name>
<reference evidence="1" key="1">
    <citation type="submission" date="2014-12" db="EMBL/GenBank/DDBJ databases">
        <title>The complete chloroplast genome of Gracilariopsis lemaneiformis.</title>
        <authorList>
            <person name="Bi G."/>
            <person name="Du Q."/>
            <person name="Sui Z."/>
            <person name="Mao Y."/>
        </authorList>
    </citation>
    <scope>NUCLEOTIDE SEQUENCE</scope>
</reference>
<dbReference type="RefSeq" id="YP_009237726.1">
    <property type="nucleotide sequence ID" value="NC_029644.1"/>
</dbReference>
<evidence type="ECO:0000313" key="1">
    <source>
        <dbReference type="EMBL" id="AJO68551.1"/>
    </source>
</evidence>
<evidence type="ECO:0000313" key="2">
    <source>
        <dbReference type="EMBL" id="AML79970.1"/>
    </source>
</evidence>
<dbReference type="AlphaFoldDB" id="A0A0C5DGG0"/>
<keyword evidence="1" id="KW-0934">Plastid</keyword>
<dbReference type="EMBL" id="KP330491">
    <property type="protein sequence ID" value="AJO68551.1"/>
    <property type="molecule type" value="Genomic_DNA"/>
</dbReference>
<gene>
    <name evidence="1" type="primary">ycf80</name>
</gene>
<accession>A0A0C5DGG0</accession>
<protein>
    <recommendedName>
        <fullName evidence="3">Ycf80</fullName>
    </recommendedName>
</protein>
<reference evidence="2" key="2">
    <citation type="journal article" date="2016" name="Mitochondrial DNA Part B Resour">
        <title>The complete chloroplast genome of Gracilariopsis lemaneiformis, an important economic red alga of the family Gracilariaceae.</title>
        <authorList>
            <person name="Zhang Y."/>
            <person name="Guo Y.-M."/>
            <person name="Li T.-J."/>
            <person name="Chen C.-H."/>
            <person name="Shen K.-N."/>
            <person name="Hsiao C.-D."/>
        </authorList>
    </citation>
    <scope>NUCLEOTIDE SEQUENCE</scope>
</reference>
<organism evidence="1">
    <name type="scientific">Gracilariopsis lemaneiformis</name>
    <name type="common">Red alga</name>
    <name type="synonym">Gracilaria lemaneiformis</name>
    <dbReference type="NCBI Taxonomy" id="2782"/>
    <lineage>
        <taxon>Eukaryota</taxon>
        <taxon>Rhodophyta</taxon>
        <taxon>Florideophyceae</taxon>
        <taxon>Rhodymeniophycidae</taxon>
        <taxon>Gracilariales</taxon>
        <taxon>Gracilariaceae</taxon>
        <taxon>Gracilariopsis</taxon>
    </lineage>
</organism>
<evidence type="ECO:0008006" key="3">
    <source>
        <dbReference type="Google" id="ProtNLM"/>
    </source>
</evidence>